<sequence length="429" mass="49339">MSNPALLKFITTPHPALIRQLEQAEPHNFDGIFIKAVPLAGQGNKEGGGFSEGVYLYQNEQGEYRVLKVLAKKQMNLYGGINRKIESFNQMYQSIYKGEFAELATAKFFGESGRIIDMPYINGEDIKIDTDFNIVDDGPQKKLYEFFDESGFFITDYRISGNVVQVTDDKGKSYFLIRDVDLLGRRKSFEVTPELLEEELHSSYKEAHNHLAKEEYIKLKTIHSGERIFQESKALSSTRGRVDSDFLKLQEALLTAMKANKITDNVYERIAQAKDFPELCDAACQHTTKPFLFSGSNFLSMTKTMDLLRKELKKNEYYGLKSDYDFKNEKMLNVQLRSIGATSKNILKNEFAKNQTQLKTARDFFRELYYPAFDAKKRQAIKSDLGDTRAIFNEKSYINELKFKLNNLKQNEQTQNTEGGAQYISKFNK</sequence>
<dbReference type="EMBL" id="CP016397">
    <property type="protein sequence ID" value="ASQ45535.1"/>
    <property type="molecule type" value="Genomic_DNA"/>
</dbReference>
<dbReference type="AlphaFoldDB" id="A0A222P183"/>
<accession>A0A222P183</accession>
<dbReference type="Proteomes" id="UP000201728">
    <property type="component" value="Chromosome"/>
</dbReference>
<keyword evidence="2" id="KW-1185">Reference proteome</keyword>
<gene>
    <name evidence="1" type="ORF">clem_04885</name>
</gene>
<evidence type="ECO:0000313" key="2">
    <source>
        <dbReference type="Proteomes" id="UP000201728"/>
    </source>
</evidence>
<name>A0A222P183_9GAMM</name>
<organism evidence="1 2">
    <name type="scientific">Legionella clemsonensis</name>
    <dbReference type="NCBI Taxonomy" id="1867846"/>
    <lineage>
        <taxon>Bacteria</taxon>
        <taxon>Pseudomonadati</taxon>
        <taxon>Pseudomonadota</taxon>
        <taxon>Gammaproteobacteria</taxon>
        <taxon>Legionellales</taxon>
        <taxon>Legionellaceae</taxon>
        <taxon>Legionella</taxon>
    </lineage>
</organism>
<protein>
    <submittedName>
        <fullName evidence="1">Uncharacterized protein</fullName>
    </submittedName>
</protein>
<dbReference type="OrthoDB" id="5635111at2"/>
<reference evidence="1 2" key="1">
    <citation type="submission" date="2016-07" db="EMBL/GenBank/DDBJ databases">
        <authorList>
            <person name="Hassler H."/>
        </authorList>
    </citation>
    <scope>NUCLEOTIDE SEQUENCE [LARGE SCALE GENOMIC DNA]</scope>
    <source>
        <strain evidence="1 2">CDC-D5610</strain>
    </source>
</reference>
<dbReference type="RefSeq" id="WP_094090583.1">
    <property type="nucleotide sequence ID" value="NZ_CP016397.1"/>
</dbReference>
<dbReference type="KEGG" id="lcd:clem_04885"/>
<evidence type="ECO:0000313" key="1">
    <source>
        <dbReference type="EMBL" id="ASQ45535.1"/>
    </source>
</evidence>
<proteinExistence type="predicted"/>